<reference evidence="1 2" key="1">
    <citation type="submission" date="2021-05" db="EMBL/GenBank/DDBJ databases">
        <title>Genome Assembly of Synthetic Allotetraploid Brassica napus Reveals Homoeologous Exchanges between Subgenomes.</title>
        <authorList>
            <person name="Davis J.T."/>
        </authorList>
    </citation>
    <scope>NUCLEOTIDE SEQUENCE [LARGE SCALE GENOMIC DNA]</scope>
    <source>
        <strain evidence="2">cv. Da-Ae</strain>
        <tissue evidence="1">Seedling</tissue>
    </source>
</reference>
<gene>
    <name evidence="1" type="ORF">HID58_054956</name>
</gene>
<feature type="non-terminal residue" evidence="1">
    <location>
        <position position="1"/>
    </location>
</feature>
<organism evidence="1 2">
    <name type="scientific">Brassica napus</name>
    <name type="common">Rape</name>
    <dbReference type="NCBI Taxonomy" id="3708"/>
    <lineage>
        <taxon>Eukaryota</taxon>
        <taxon>Viridiplantae</taxon>
        <taxon>Streptophyta</taxon>
        <taxon>Embryophyta</taxon>
        <taxon>Tracheophyta</taxon>
        <taxon>Spermatophyta</taxon>
        <taxon>Magnoliopsida</taxon>
        <taxon>eudicotyledons</taxon>
        <taxon>Gunneridae</taxon>
        <taxon>Pentapetalae</taxon>
        <taxon>rosids</taxon>
        <taxon>malvids</taxon>
        <taxon>Brassicales</taxon>
        <taxon>Brassicaceae</taxon>
        <taxon>Brassiceae</taxon>
        <taxon>Brassica</taxon>
    </lineage>
</organism>
<proteinExistence type="predicted"/>
<comment type="caution">
    <text evidence="1">The sequence shown here is derived from an EMBL/GenBank/DDBJ whole genome shotgun (WGS) entry which is preliminary data.</text>
</comment>
<dbReference type="PANTHER" id="PTHR31079:SF9">
    <property type="entry name" value="SUPPRESSOR OF GAMMA RESPONSE 1"/>
    <property type="match status" value="1"/>
</dbReference>
<evidence type="ECO:0000313" key="2">
    <source>
        <dbReference type="Proteomes" id="UP000824890"/>
    </source>
</evidence>
<evidence type="ECO:0000313" key="1">
    <source>
        <dbReference type="EMBL" id="KAH0892527.1"/>
    </source>
</evidence>
<accession>A0ABQ8AJ60</accession>
<dbReference type="SUPFAM" id="SSF101941">
    <property type="entry name" value="NAC domain"/>
    <property type="match status" value="1"/>
</dbReference>
<name>A0ABQ8AJ60_BRANA</name>
<dbReference type="Proteomes" id="UP000824890">
    <property type="component" value="Unassembled WGS sequence"/>
</dbReference>
<dbReference type="InterPro" id="IPR044799">
    <property type="entry name" value="SOG1-like"/>
</dbReference>
<keyword evidence="2" id="KW-1185">Reference proteome</keyword>
<dbReference type="InterPro" id="IPR036093">
    <property type="entry name" value="NAC_dom_sf"/>
</dbReference>
<dbReference type="PANTHER" id="PTHR31079">
    <property type="entry name" value="NAC DOMAIN-CONTAINING PROTEIN 73"/>
    <property type="match status" value="1"/>
</dbReference>
<sequence>TRHGHNLSVDGSSNLESIEAKKAMASDKFAELWVVDPKRPKRRSWLVDSNRIATKIKIASGQNDPHQVVWNSNPTRHCPNCHTSLTTVTYGSYDWPGLPGGVKFDPSDPEIICHLLAKSVLLGFFSHPFIIEFIPTVNQDDGICVKHDGTVSHFSIELQDFGDVCWHKTGRTKLVVLDGTFSHCHGSVGCSEAELSKKLLLPAFGLASSNSKYLCETKTEIKLQINGLSVCKSISRTTAFYFFLNEDLRSSHCEVCSWCCNVEMQHLLWYN</sequence>
<protein>
    <submittedName>
        <fullName evidence="1">Uncharacterized protein</fullName>
    </submittedName>
</protein>
<dbReference type="EMBL" id="JAGKQM010000013">
    <property type="protein sequence ID" value="KAH0892527.1"/>
    <property type="molecule type" value="Genomic_DNA"/>
</dbReference>